<dbReference type="EMBL" id="BAABGJ010000010">
    <property type="protein sequence ID" value="GAA4336063.1"/>
    <property type="molecule type" value="Genomic_DNA"/>
</dbReference>
<sequence>MNIKQIRESAEEPEVDVFLAEPVSEQAPEPVAQPENGDLAASFGISKDELADSQLLSKFNEFKKAADERHAAKARKFFKGPYAPKPMDYEDADGNTKTEYGVQRTEPTRSTRLRNWQLEKGKHIQADLKKIGAFVREKTGCPRKFGSTYLTNEGKDDPLGPGNQVPNDYLQAGSAAAKAAVAGKSAFVDPSGSAAVSGAGLVTQVVDMTFASAAHVRLQSEQDKAKDDLNFKGAGQRFVDSPETATSADARNWVKFMEAGDKVLKPTTEDQSTRDAARTRVARTVGSTSLNTAGVGVEVAKAATSIDPVSGTILAVPKMALDAVEVKEGYEELRRRVGQKKDARICIANMQKVLDETPEDHADYAELEALVDCLSRSQERRIRQAKRETGFAEGRMVKGGAGLGATLGGAAAATTFVALGAAPATMGLSLVVPAAVAVAWGVAVAVRNDQRARAEHTGKKRQREAQAVALEMSSDDLRSALVHNSRLRYEHGEGEYLLGQDRFATSRMEEFDARDNEYVALRILAGKIQNMVKPGGRYDKNSPFIKLVHALGIDLLFLLAICKAVEPMAPEAQLDYIQSRLALRLSIKFRIGATETQTPPHVSVFIRHFRRAMSVVHDRHASGLSNESDWRIEVHDALETLYPDRRAGMQAFRQAIRIFLDKEEASRKARRLDATDFTRTLSEFTSYLDELEGARLKALEKGKRLVAMDRIAKERRVNERVAELERLQSRMQSTPV</sequence>
<evidence type="ECO:0008006" key="4">
    <source>
        <dbReference type="Google" id="ProtNLM"/>
    </source>
</evidence>
<feature type="region of interest" description="Disordered" evidence="1">
    <location>
        <begin position="88"/>
        <end position="107"/>
    </location>
</feature>
<dbReference type="RefSeq" id="WP_345536678.1">
    <property type="nucleotide sequence ID" value="NZ_BAABGJ010000010.1"/>
</dbReference>
<name>A0ABP8H911_9BURK</name>
<proteinExistence type="predicted"/>
<accession>A0ABP8H911</accession>
<organism evidence="2 3">
    <name type="scientific">Variovorax defluvii</name>
    <dbReference type="NCBI Taxonomy" id="913761"/>
    <lineage>
        <taxon>Bacteria</taxon>
        <taxon>Pseudomonadati</taxon>
        <taxon>Pseudomonadota</taxon>
        <taxon>Betaproteobacteria</taxon>
        <taxon>Burkholderiales</taxon>
        <taxon>Comamonadaceae</taxon>
        <taxon>Variovorax</taxon>
    </lineage>
</organism>
<keyword evidence="3" id="KW-1185">Reference proteome</keyword>
<dbReference type="Proteomes" id="UP001500975">
    <property type="component" value="Unassembled WGS sequence"/>
</dbReference>
<evidence type="ECO:0000313" key="2">
    <source>
        <dbReference type="EMBL" id="GAA4336063.1"/>
    </source>
</evidence>
<evidence type="ECO:0000313" key="3">
    <source>
        <dbReference type="Proteomes" id="UP001500975"/>
    </source>
</evidence>
<comment type="caution">
    <text evidence="2">The sequence shown here is derived from an EMBL/GenBank/DDBJ whole genome shotgun (WGS) entry which is preliminary data.</text>
</comment>
<protein>
    <recommendedName>
        <fullName evidence="4">Transmembrane protein</fullName>
    </recommendedName>
</protein>
<gene>
    <name evidence="2" type="ORF">GCM10023165_13000</name>
</gene>
<evidence type="ECO:0000256" key="1">
    <source>
        <dbReference type="SAM" id="MobiDB-lite"/>
    </source>
</evidence>
<reference evidence="3" key="1">
    <citation type="journal article" date="2019" name="Int. J. Syst. Evol. Microbiol.">
        <title>The Global Catalogue of Microorganisms (GCM) 10K type strain sequencing project: providing services to taxonomists for standard genome sequencing and annotation.</title>
        <authorList>
            <consortium name="The Broad Institute Genomics Platform"/>
            <consortium name="The Broad Institute Genome Sequencing Center for Infectious Disease"/>
            <person name="Wu L."/>
            <person name="Ma J."/>
        </authorList>
    </citation>
    <scope>NUCLEOTIDE SEQUENCE [LARGE SCALE GENOMIC DNA]</scope>
    <source>
        <strain evidence="3">JCM 17804</strain>
    </source>
</reference>